<dbReference type="InterPro" id="IPR036882">
    <property type="entry name" value="Alba-like_dom_sf"/>
</dbReference>
<organism evidence="4 5">
    <name type="scientific">Vitis vinifera</name>
    <name type="common">Grape</name>
    <dbReference type="NCBI Taxonomy" id="29760"/>
    <lineage>
        <taxon>Eukaryota</taxon>
        <taxon>Viridiplantae</taxon>
        <taxon>Streptophyta</taxon>
        <taxon>Embryophyta</taxon>
        <taxon>Tracheophyta</taxon>
        <taxon>Spermatophyta</taxon>
        <taxon>Magnoliopsida</taxon>
        <taxon>eudicotyledons</taxon>
        <taxon>Gunneridae</taxon>
        <taxon>Pentapetalae</taxon>
        <taxon>rosids</taxon>
        <taxon>Vitales</taxon>
        <taxon>Vitaceae</taxon>
        <taxon>Viteae</taxon>
        <taxon>Vitis</taxon>
    </lineage>
</organism>
<proteinExistence type="predicted"/>
<protein>
    <recommendedName>
        <fullName evidence="3">DNA/RNA-binding protein Alba-like domain-containing protein</fullName>
    </recommendedName>
</protein>
<feature type="region of interest" description="Disordered" evidence="1">
    <location>
        <begin position="188"/>
        <end position="207"/>
    </location>
</feature>
<keyword evidence="2" id="KW-0812">Transmembrane</keyword>
<evidence type="ECO:0000313" key="4">
    <source>
        <dbReference type="EMBL" id="RVX16424.1"/>
    </source>
</evidence>
<feature type="domain" description="DNA/RNA-binding protein Alba-like" evidence="3">
    <location>
        <begin position="138"/>
        <end position="177"/>
    </location>
</feature>
<gene>
    <name evidence="4" type="primary">VvCHDp000080_8</name>
    <name evidence="4" type="ORF">CK203_006203</name>
</gene>
<dbReference type="PANTHER" id="PTHR31947:SF43">
    <property type="entry name" value="ALBA DNA_RNA-BINDING PROTEIN"/>
    <property type="match status" value="1"/>
</dbReference>
<dbReference type="EMBL" id="QGNW01000015">
    <property type="protein sequence ID" value="RVX16424.1"/>
    <property type="molecule type" value="Genomic_DNA"/>
</dbReference>
<dbReference type="SUPFAM" id="SSF82704">
    <property type="entry name" value="AlbA-like"/>
    <property type="match status" value="1"/>
</dbReference>
<evidence type="ECO:0000259" key="3">
    <source>
        <dbReference type="Pfam" id="PF01918"/>
    </source>
</evidence>
<evidence type="ECO:0000256" key="2">
    <source>
        <dbReference type="SAM" id="Phobius"/>
    </source>
</evidence>
<keyword evidence="2" id="KW-1133">Transmembrane helix</keyword>
<accession>A0A438K5F0</accession>
<comment type="caution">
    <text evidence="4">The sequence shown here is derived from an EMBL/GenBank/DDBJ whole genome shotgun (WGS) entry which is preliminary data.</text>
</comment>
<keyword evidence="2" id="KW-0472">Membrane</keyword>
<dbReference type="Pfam" id="PF01918">
    <property type="entry name" value="Alba"/>
    <property type="match status" value="1"/>
</dbReference>
<feature type="transmembrane region" description="Helical" evidence="2">
    <location>
        <begin position="110"/>
        <end position="129"/>
    </location>
</feature>
<reference evidence="4 5" key="1">
    <citation type="journal article" date="2018" name="PLoS Genet.">
        <title>Population sequencing reveals clonal diversity and ancestral inbreeding in the grapevine cultivar Chardonnay.</title>
        <authorList>
            <person name="Roach M.J."/>
            <person name="Johnson D.L."/>
            <person name="Bohlmann J."/>
            <person name="van Vuuren H.J."/>
            <person name="Jones S.J."/>
            <person name="Pretorius I.S."/>
            <person name="Schmidt S.A."/>
            <person name="Borneman A.R."/>
        </authorList>
    </citation>
    <scope>NUCLEOTIDE SEQUENCE [LARGE SCALE GENOMIC DNA]</scope>
    <source>
        <strain evidence="5">cv. Chardonnay</strain>
        <tissue evidence="4">Leaf</tissue>
    </source>
</reference>
<dbReference type="GO" id="GO:0003676">
    <property type="term" value="F:nucleic acid binding"/>
    <property type="evidence" value="ECO:0007669"/>
    <property type="project" value="InterPro"/>
</dbReference>
<dbReference type="AlphaFoldDB" id="A0A438K5F0"/>
<evidence type="ECO:0000256" key="1">
    <source>
        <dbReference type="SAM" id="MobiDB-lite"/>
    </source>
</evidence>
<dbReference type="InterPro" id="IPR002775">
    <property type="entry name" value="DNA/RNA-bd_Alba-like"/>
</dbReference>
<dbReference type="InterPro" id="IPR014560">
    <property type="entry name" value="UCP030333_Alba"/>
</dbReference>
<evidence type="ECO:0000313" key="5">
    <source>
        <dbReference type="Proteomes" id="UP000288805"/>
    </source>
</evidence>
<dbReference type="Gene3D" id="3.30.110.20">
    <property type="entry name" value="Alba-like domain"/>
    <property type="match status" value="1"/>
</dbReference>
<dbReference type="Proteomes" id="UP000288805">
    <property type="component" value="Unassembled WGS sequence"/>
</dbReference>
<name>A0A438K5F0_VITVI</name>
<sequence length="278" mass="32195">MRILISRGRNEEQQKMIRRGWFSWLTGFVDFGEDGGCLKPRQWRISKQVKLLYKLHEKPLGNGLRKSLVKLCKIGQKSLPIFQQLQALSVLVLKVVIIVRMDYGLKRCPFLCAFSFTLIIISFSTRILTRRIRFRSLTPRSPLFFYVNLAKRYMQQHNEVELSALGMAIATVVTIAKFGKTMDCRREMEENGHDSGDEGSMSSTDHPNSSFTYHTMPSLNQAFTVRLDQSNYLLWRTQMLNIIIANGLEEMIHGKIPVPSRFLGDSENINPEYNIWQR</sequence>
<dbReference type="PANTHER" id="PTHR31947">
    <property type="entry name" value="DNA/RNA-BINDING PROTEIN ALBA 3"/>
    <property type="match status" value="1"/>
</dbReference>